<dbReference type="InterPro" id="IPR011010">
    <property type="entry name" value="DNA_brk_join_enz"/>
</dbReference>
<comment type="caution">
    <text evidence="3">The sequence shown here is derived from an EMBL/GenBank/DDBJ whole genome shotgun (WGS) entry which is preliminary data.</text>
</comment>
<keyword evidence="4" id="KW-1185">Reference proteome</keyword>
<protein>
    <recommendedName>
        <fullName evidence="5">Tyr recombinase domain-containing protein</fullName>
    </recommendedName>
</protein>
<proteinExistence type="predicted"/>
<evidence type="ECO:0000313" key="4">
    <source>
        <dbReference type="Proteomes" id="UP000192293"/>
    </source>
</evidence>
<dbReference type="Gene3D" id="1.10.443.10">
    <property type="entry name" value="Intergrase catalytic core"/>
    <property type="match status" value="1"/>
</dbReference>
<dbReference type="Proteomes" id="UP000192293">
    <property type="component" value="Unassembled WGS sequence"/>
</dbReference>
<organism evidence="3 4">
    <name type="scientific">Mycobacterium bouchedurhonense</name>
    <dbReference type="NCBI Taxonomy" id="701041"/>
    <lineage>
        <taxon>Bacteria</taxon>
        <taxon>Bacillati</taxon>
        <taxon>Actinomycetota</taxon>
        <taxon>Actinomycetes</taxon>
        <taxon>Mycobacteriales</taxon>
        <taxon>Mycobacteriaceae</taxon>
        <taxon>Mycobacterium</taxon>
        <taxon>Mycobacterium avium complex (MAC)</taxon>
    </lineage>
</organism>
<evidence type="ECO:0000313" key="3">
    <source>
        <dbReference type="EMBL" id="ORA45965.1"/>
    </source>
</evidence>
<feature type="region of interest" description="Disordered" evidence="2">
    <location>
        <begin position="33"/>
        <end position="57"/>
    </location>
</feature>
<gene>
    <name evidence="3" type="ORF">BST19_19650</name>
</gene>
<evidence type="ECO:0000256" key="1">
    <source>
        <dbReference type="ARBA" id="ARBA00023172"/>
    </source>
</evidence>
<dbReference type="InterPro" id="IPR013762">
    <property type="entry name" value="Integrase-like_cat_sf"/>
</dbReference>
<evidence type="ECO:0000256" key="2">
    <source>
        <dbReference type="SAM" id="MobiDB-lite"/>
    </source>
</evidence>
<dbReference type="SUPFAM" id="SSF56349">
    <property type="entry name" value="DNA breaking-rejoining enzymes"/>
    <property type="match status" value="1"/>
</dbReference>
<evidence type="ECO:0008006" key="5">
    <source>
        <dbReference type="Google" id="ProtNLM"/>
    </source>
</evidence>
<reference evidence="3 4" key="1">
    <citation type="submission" date="2017-02" db="EMBL/GenBank/DDBJ databases">
        <title>The new phylogeny of genus Mycobacterium.</title>
        <authorList>
            <person name="Tortoli E."/>
            <person name="Trovato A."/>
            <person name="Cirillo D.M."/>
        </authorList>
    </citation>
    <scope>NUCLEOTIDE SEQUENCE [LARGE SCALE GENOMIC DNA]</scope>
    <source>
        <strain evidence="3 4">DSM 45439</strain>
    </source>
</reference>
<keyword evidence="1" id="KW-0233">DNA recombination</keyword>
<sequence length="91" mass="9893">MRELTVAEQLYRAVMAVISDGLSAAQAAEKGEMALGFPPHSRRHDSRHSAAVSPLATEDVRDVSRRLGHAKISTTVDIYRAVLKIPKPAES</sequence>
<name>A0ABX3S9A4_MYCBC</name>
<accession>A0ABX3S9A4</accession>
<dbReference type="EMBL" id="MVHL01000035">
    <property type="protein sequence ID" value="ORA45965.1"/>
    <property type="molecule type" value="Genomic_DNA"/>
</dbReference>